<dbReference type="InterPro" id="IPR014756">
    <property type="entry name" value="Ig_E-set"/>
</dbReference>
<dbReference type="GO" id="GO:0020037">
    <property type="term" value="F:heme binding"/>
    <property type="evidence" value="ECO:0007669"/>
    <property type="project" value="TreeGrafter"/>
</dbReference>
<dbReference type="Proteomes" id="UP000564496">
    <property type="component" value="Unassembled WGS sequence"/>
</dbReference>
<feature type="region of interest" description="Disordered" evidence="1">
    <location>
        <begin position="482"/>
        <end position="513"/>
    </location>
</feature>
<dbReference type="SUPFAM" id="SSF81296">
    <property type="entry name" value="E set domains"/>
    <property type="match status" value="1"/>
</dbReference>
<dbReference type="Gene3D" id="3.90.420.10">
    <property type="entry name" value="Oxidoreductase, molybdopterin-binding domain"/>
    <property type="match status" value="1"/>
</dbReference>
<evidence type="ECO:0000256" key="1">
    <source>
        <dbReference type="SAM" id="MobiDB-lite"/>
    </source>
</evidence>
<dbReference type="Pfam" id="PF00174">
    <property type="entry name" value="Oxidored_molyb"/>
    <property type="match status" value="1"/>
</dbReference>
<feature type="domain" description="Oxidoreductase molybdopterin-binding" evidence="3">
    <location>
        <begin position="243"/>
        <end position="388"/>
    </location>
</feature>
<evidence type="ECO:0000256" key="2">
    <source>
        <dbReference type="SAM" id="Phobius"/>
    </source>
</evidence>
<dbReference type="GO" id="GO:0043546">
    <property type="term" value="F:molybdopterin cofactor binding"/>
    <property type="evidence" value="ECO:0007669"/>
    <property type="project" value="TreeGrafter"/>
</dbReference>
<dbReference type="InterPro" id="IPR000572">
    <property type="entry name" value="OxRdtase_Mopterin-bd_dom"/>
</dbReference>
<dbReference type="InterPro" id="IPR008335">
    <property type="entry name" value="Mopterin_OxRdtase_euk"/>
</dbReference>
<feature type="transmembrane region" description="Helical" evidence="2">
    <location>
        <begin position="67"/>
        <end position="86"/>
    </location>
</feature>
<keyword evidence="2" id="KW-0472">Membrane</keyword>
<dbReference type="GO" id="GO:0008482">
    <property type="term" value="F:sulfite oxidase activity"/>
    <property type="evidence" value="ECO:0007669"/>
    <property type="project" value="TreeGrafter"/>
</dbReference>
<organism evidence="4 5">
    <name type="scientific">Nocardioides panzhihuensis</name>
    <dbReference type="NCBI Taxonomy" id="860243"/>
    <lineage>
        <taxon>Bacteria</taxon>
        <taxon>Bacillati</taxon>
        <taxon>Actinomycetota</taxon>
        <taxon>Actinomycetes</taxon>
        <taxon>Propionibacteriales</taxon>
        <taxon>Nocardioidaceae</taxon>
        <taxon>Nocardioides</taxon>
    </lineage>
</organism>
<keyword evidence="5" id="KW-1185">Reference proteome</keyword>
<comment type="caution">
    <text evidence="4">The sequence shown here is derived from an EMBL/GenBank/DDBJ whole genome shotgun (WGS) entry which is preliminary data.</text>
</comment>
<evidence type="ECO:0000313" key="4">
    <source>
        <dbReference type="EMBL" id="NYI76507.1"/>
    </source>
</evidence>
<feature type="transmembrane region" description="Helical" evidence="2">
    <location>
        <begin position="91"/>
        <end position="111"/>
    </location>
</feature>
<dbReference type="EMBL" id="JACBZR010000001">
    <property type="protein sequence ID" value="NYI76507.1"/>
    <property type="molecule type" value="Genomic_DNA"/>
</dbReference>
<dbReference type="PRINTS" id="PR00407">
    <property type="entry name" value="EUMOPTERIN"/>
</dbReference>
<feature type="transmembrane region" description="Helical" evidence="2">
    <location>
        <begin position="12"/>
        <end position="34"/>
    </location>
</feature>
<keyword evidence="2" id="KW-0812">Transmembrane</keyword>
<dbReference type="Gene3D" id="2.60.40.650">
    <property type="match status" value="1"/>
</dbReference>
<accession>A0A7Z0IRA8</accession>
<name>A0A7Z0IRA8_9ACTN</name>
<sequence length="513" mass="53873">MTSRTLPSGPVAGIAAGVLGLGIAELIAALAGGASPLLALGDRVIDLTPRWLKEAAVATFGTADKPILLACVALVTLALLGVAGALAVRRLALGVGMLLVLGAVDIAALLAERSGNGTASPTTGTVALVVGLAIGITSLVILTRRLRKQDAPTVATTEAEAPDGFDRRRFLVAASAVTAAGVASGVGAKVVTARRHPATKVAIPATVSPAAPLPAGAELRIDGLTPHLTPVDDFYRIDIALLTPRLDVADYRLKIHGLVENPVELTYQDLLAMPLYERRVTICCVSNEVGGDLIGNATWTGVRIRDVLKRAGLDPDADAVKSTGADGITIGTPLEALTDGRDSLLAIAQNGEPLTREHGFPVRMVVPGLYGYVSATKWLTELEVTRFADFRAYWTDRGWSAEGPIKTACRIDIPGQETMPGTVTVAGVAWAQHRGVSKVEVRIDDGPWQPADLAAEDSIDTWRQWTYRWDATEGEHQVQARAFDRSGQPQTDDEAPPAPDGATGYPTRTVTVG</sequence>
<dbReference type="RefSeq" id="WP_179657141.1">
    <property type="nucleotide sequence ID" value="NZ_JACBZR010000001.1"/>
</dbReference>
<dbReference type="InterPro" id="IPR036374">
    <property type="entry name" value="OxRdtase_Mopterin-bd_sf"/>
</dbReference>
<dbReference type="AlphaFoldDB" id="A0A7Z0IRA8"/>
<proteinExistence type="predicted"/>
<dbReference type="SUPFAM" id="SSF56524">
    <property type="entry name" value="Oxidoreductase molybdopterin-binding domain"/>
    <property type="match status" value="1"/>
</dbReference>
<dbReference type="PANTHER" id="PTHR19372:SF7">
    <property type="entry name" value="SULFITE OXIDASE, MITOCHONDRIAL"/>
    <property type="match status" value="1"/>
</dbReference>
<evidence type="ECO:0000259" key="3">
    <source>
        <dbReference type="Pfam" id="PF00174"/>
    </source>
</evidence>
<dbReference type="PANTHER" id="PTHR19372">
    <property type="entry name" value="SULFITE REDUCTASE"/>
    <property type="match status" value="1"/>
</dbReference>
<evidence type="ECO:0000313" key="5">
    <source>
        <dbReference type="Proteomes" id="UP000564496"/>
    </source>
</evidence>
<feature type="transmembrane region" description="Helical" evidence="2">
    <location>
        <begin position="123"/>
        <end position="142"/>
    </location>
</feature>
<gene>
    <name evidence="4" type="ORF">BJ988_001155</name>
</gene>
<reference evidence="4 5" key="1">
    <citation type="submission" date="2020-07" db="EMBL/GenBank/DDBJ databases">
        <title>Sequencing the genomes of 1000 actinobacteria strains.</title>
        <authorList>
            <person name="Klenk H.-P."/>
        </authorList>
    </citation>
    <scope>NUCLEOTIDE SEQUENCE [LARGE SCALE GENOMIC DNA]</scope>
    <source>
        <strain evidence="4 5">DSM 26487</strain>
    </source>
</reference>
<dbReference type="GO" id="GO:0006790">
    <property type="term" value="P:sulfur compound metabolic process"/>
    <property type="evidence" value="ECO:0007669"/>
    <property type="project" value="TreeGrafter"/>
</dbReference>
<keyword evidence="2" id="KW-1133">Transmembrane helix</keyword>
<protein>
    <submittedName>
        <fullName evidence="4">DMSO/TMAO reductase YedYZ molybdopterin-dependent catalytic subunit</fullName>
    </submittedName>
</protein>